<reference evidence="1" key="1">
    <citation type="submission" date="2014-11" db="EMBL/GenBank/DDBJ databases">
        <authorList>
            <person name="Amaro Gonzalez C."/>
        </authorList>
    </citation>
    <scope>NUCLEOTIDE SEQUENCE</scope>
</reference>
<proteinExistence type="predicted"/>
<organism evidence="1">
    <name type="scientific">Anguilla anguilla</name>
    <name type="common">European freshwater eel</name>
    <name type="synonym">Muraena anguilla</name>
    <dbReference type="NCBI Taxonomy" id="7936"/>
    <lineage>
        <taxon>Eukaryota</taxon>
        <taxon>Metazoa</taxon>
        <taxon>Chordata</taxon>
        <taxon>Craniata</taxon>
        <taxon>Vertebrata</taxon>
        <taxon>Euteleostomi</taxon>
        <taxon>Actinopterygii</taxon>
        <taxon>Neopterygii</taxon>
        <taxon>Teleostei</taxon>
        <taxon>Anguilliformes</taxon>
        <taxon>Anguillidae</taxon>
        <taxon>Anguilla</taxon>
    </lineage>
</organism>
<reference evidence="1" key="2">
    <citation type="journal article" date="2015" name="Fish Shellfish Immunol.">
        <title>Early steps in the European eel (Anguilla anguilla)-Vibrio vulnificus interaction in the gills: Role of the RtxA13 toxin.</title>
        <authorList>
            <person name="Callol A."/>
            <person name="Pajuelo D."/>
            <person name="Ebbesson L."/>
            <person name="Teles M."/>
            <person name="MacKenzie S."/>
            <person name="Amaro C."/>
        </authorList>
    </citation>
    <scope>NUCLEOTIDE SEQUENCE</scope>
</reference>
<evidence type="ECO:0000313" key="1">
    <source>
        <dbReference type="EMBL" id="JAH50604.1"/>
    </source>
</evidence>
<dbReference type="AlphaFoldDB" id="A0A0E9TA67"/>
<accession>A0A0E9TA67</accession>
<dbReference type="EMBL" id="GBXM01057973">
    <property type="protein sequence ID" value="JAH50604.1"/>
    <property type="molecule type" value="Transcribed_RNA"/>
</dbReference>
<sequence length="24" mass="2920">MKYFIIETHQNQDFSLRSIGYLIC</sequence>
<name>A0A0E9TA67_ANGAN</name>
<protein>
    <submittedName>
        <fullName evidence="1">Uncharacterized protein</fullName>
    </submittedName>
</protein>